<dbReference type="OrthoDB" id="5184241at2"/>
<dbReference type="Proteomes" id="UP000183561">
    <property type="component" value="Unassembled WGS sequence"/>
</dbReference>
<evidence type="ECO:0000313" key="1">
    <source>
        <dbReference type="EMBL" id="SEB83557.1"/>
    </source>
</evidence>
<evidence type="ECO:0000313" key="2">
    <source>
        <dbReference type="Proteomes" id="UP000183561"/>
    </source>
</evidence>
<organism evidence="1 2">
    <name type="scientific">Rhodococcus koreensis</name>
    <dbReference type="NCBI Taxonomy" id="99653"/>
    <lineage>
        <taxon>Bacteria</taxon>
        <taxon>Bacillati</taxon>
        <taxon>Actinomycetota</taxon>
        <taxon>Actinomycetes</taxon>
        <taxon>Mycobacteriales</taxon>
        <taxon>Nocardiaceae</taxon>
        <taxon>Rhodococcus</taxon>
    </lineage>
</organism>
<name>A0A1H4ML33_9NOCA</name>
<reference evidence="2" key="1">
    <citation type="submission" date="2016-10" db="EMBL/GenBank/DDBJ databases">
        <authorList>
            <person name="Varghese N."/>
            <person name="Submissions S."/>
        </authorList>
    </citation>
    <scope>NUCLEOTIDE SEQUENCE [LARGE SCALE GENOMIC DNA]</scope>
    <source>
        <strain evidence="2">DSM 44498</strain>
    </source>
</reference>
<protein>
    <recommendedName>
        <fullName evidence="3">SatD family (SatD)</fullName>
    </recommendedName>
</protein>
<evidence type="ECO:0008006" key="3">
    <source>
        <dbReference type="Google" id="ProtNLM"/>
    </source>
</evidence>
<accession>A0A1H4ML33</accession>
<sequence length="193" mass="20674">MFVLTVDQRGSRRDIDRVAPLLSEFAHRDLVRPFQRTAGDEVQAVVADPATVVDLALDLVAREHWSIGIGAGPVEEPLPSETRAGRGPAFESARIAVDRAKSAPGRVAVEGPDPDGAADADTALALVAVLVARRTEEGREAVEQMRRGSTQTEAARALGISKQAVSQRLSTAGWHVETAGRRLAERLLRKADT</sequence>
<dbReference type="EMBL" id="FNSV01000005">
    <property type="protein sequence ID" value="SEB83557.1"/>
    <property type="molecule type" value="Genomic_DNA"/>
</dbReference>
<dbReference type="RefSeq" id="WP_072942034.1">
    <property type="nucleotide sequence ID" value="NZ_CP070609.1"/>
</dbReference>
<proteinExistence type="predicted"/>
<dbReference type="AlphaFoldDB" id="A0A1H4ML33"/>
<keyword evidence="2" id="KW-1185">Reference proteome</keyword>
<gene>
    <name evidence="1" type="ORF">SAMN04490239_1853</name>
</gene>